<dbReference type="Proteomes" id="UP000185146">
    <property type="component" value="Chromosome"/>
</dbReference>
<evidence type="ECO:0008006" key="3">
    <source>
        <dbReference type="Google" id="ProtNLM"/>
    </source>
</evidence>
<name>A0A1L5PT33_PSEPU</name>
<evidence type="ECO:0000313" key="2">
    <source>
        <dbReference type="Proteomes" id="UP000185146"/>
    </source>
</evidence>
<dbReference type="EMBL" id="CP018743">
    <property type="protein sequence ID" value="APO83196.1"/>
    <property type="molecule type" value="Genomic_DNA"/>
</dbReference>
<gene>
    <name evidence="1" type="ORF">BL240_17725</name>
</gene>
<accession>A0A1L5PT33</accession>
<reference evidence="1 2" key="1">
    <citation type="submission" date="2016-12" db="EMBL/GenBank/DDBJ databases">
        <title>Draft Genome Sequence of Mercury Resistant Pseudomonas DRA525.</title>
        <authorList>
            <person name="Drace K.M."/>
        </authorList>
    </citation>
    <scope>NUCLEOTIDE SEQUENCE [LARGE SCALE GENOMIC DNA]</scope>
    <source>
        <strain evidence="1 2">DRA525</strain>
    </source>
</reference>
<evidence type="ECO:0000313" key="1">
    <source>
        <dbReference type="EMBL" id="APO83196.1"/>
    </source>
</evidence>
<dbReference type="AlphaFoldDB" id="A0A1L5PT33"/>
<organism evidence="1 2">
    <name type="scientific">Pseudomonas putida</name>
    <name type="common">Arthrobacter siderocapsulatus</name>
    <dbReference type="NCBI Taxonomy" id="303"/>
    <lineage>
        <taxon>Bacteria</taxon>
        <taxon>Pseudomonadati</taxon>
        <taxon>Pseudomonadota</taxon>
        <taxon>Gammaproteobacteria</taxon>
        <taxon>Pseudomonadales</taxon>
        <taxon>Pseudomonadaceae</taxon>
        <taxon>Pseudomonas</taxon>
    </lineage>
</organism>
<dbReference type="RefSeq" id="WP_075045721.1">
    <property type="nucleotide sequence ID" value="NZ_CP018743.1"/>
</dbReference>
<sequence length="154" mass="17607">MEKIFEDHLSKIQADMVSIALEYIEHRADEIYIYTANEDGITAFDVLYKINGTIVEKENINSALKTGEPKYDTSENRMNSMLDIGLDDLEALEEKCNEFNQEVPSEMRIHYIVKSNEMRAKLRYDKVFSGDAELTPGNIFDAWVQSITQGNSAL</sequence>
<proteinExistence type="predicted"/>
<protein>
    <recommendedName>
        <fullName evidence="3">DUF600 domain-containing protein</fullName>
    </recommendedName>
</protein>